<dbReference type="RefSeq" id="WP_157913045.1">
    <property type="nucleotide sequence ID" value="NZ_LN890655.1"/>
</dbReference>
<evidence type="ECO:0000313" key="2">
    <source>
        <dbReference type="EMBL" id="CUS03940.2"/>
    </source>
</evidence>
<proteinExistence type="predicted"/>
<evidence type="ECO:0000313" key="3">
    <source>
        <dbReference type="Proteomes" id="UP000215027"/>
    </source>
</evidence>
<dbReference type="AlphaFoldDB" id="A0A160T5F9"/>
<sequence>MNEFQAILTEIVFFSARIAVPAILIYTLLRVARHYRLGPENDDNTKSDAG</sequence>
<dbReference type="EMBL" id="LN890655">
    <property type="protein sequence ID" value="CUS03940.2"/>
    <property type="molecule type" value="Genomic_DNA"/>
</dbReference>
<evidence type="ECO:0000256" key="1">
    <source>
        <dbReference type="SAM" id="Phobius"/>
    </source>
</evidence>
<keyword evidence="3" id="KW-1185">Reference proteome</keyword>
<keyword evidence="1" id="KW-0472">Membrane</keyword>
<protein>
    <submittedName>
        <fullName evidence="2">Uncharacterized protein</fullName>
    </submittedName>
</protein>
<keyword evidence="1" id="KW-0812">Transmembrane</keyword>
<dbReference type="Proteomes" id="UP000215027">
    <property type="component" value="Chromosome I"/>
</dbReference>
<dbReference type="KEGG" id="pbf:CFX0092_A2062"/>
<reference evidence="2" key="1">
    <citation type="submission" date="2016-01" db="EMBL/GenBank/DDBJ databases">
        <authorList>
            <person name="Mcilroy J.S."/>
            <person name="Karst M S."/>
            <person name="Albertsen M."/>
        </authorList>
    </citation>
    <scope>NUCLEOTIDE SEQUENCE</scope>
    <source>
        <strain evidence="2">Cfx-K</strain>
    </source>
</reference>
<gene>
    <name evidence="2" type="ORF">CFX0092_A2062</name>
</gene>
<name>A0A160T5F9_9CHLR</name>
<keyword evidence="1" id="KW-1133">Transmembrane helix</keyword>
<accession>A0A160T5F9</accession>
<organism evidence="2 3">
    <name type="scientific">Candidatus Promineifilum breve</name>
    <dbReference type="NCBI Taxonomy" id="1806508"/>
    <lineage>
        <taxon>Bacteria</taxon>
        <taxon>Bacillati</taxon>
        <taxon>Chloroflexota</taxon>
        <taxon>Ardenticatenia</taxon>
        <taxon>Candidatus Promineifilales</taxon>
        <taxon>Candidatus Promineifilaceae</taxon>
        <taxon>Candidatus Promineifilum</taxon>
    </lineage>
</organism>
<feature type="transmembrane region" description="Helical" evidence="1">
    <location>
        <begin position="6"/>
        <end position="29"/>
    </location>
</feature>